<dbReference type="InterPro" id="IPR001078">
    <property type="entry name" value="2-oxoacid_DH_actylTfrase"/>
</dbReference>
<dbReference type="InterPro" id="IPR011053">
    <property type="entry name" value="Single_hybrid_motif"/>
</dbReference>
<evidence type="ECO:0000256" key="8">
    <source>
        <dbReference type="SAM" id="MobiDB-lite"/>
    </source>
</evidence>
<dbReference type="PROSITE" id="PS51826">
    <property type="entry name" value="PSBD"/>
    <property type="match status" value="1"/>
</dbReference>
<keyword evidence="5 7" id="KW-0450">Lipoyl</keyword>
<evidence type="ECO:0000259" key="10">
    <source>
        <dbReference type="PROSITE" id="PS51826"/>
    </source>
</evidence>
<dbReference type="InterPro" id="IPR036625">
    <property type="entry name" value="E3-bd_dom_sf"/>
</dbReference>
<feature type="domain" description="Lipoyl-binding" evidence="9">
    <location>
        <begin position="118"/>
        <end position="193"/>
    </location>
</feature>
<evidence type="ECO:0000256" key="5">
    <source>
        <dbReference type="ARBA" id="ARBA00022823"/>
    </source>
</evidence>
<feature type="domain" description="Lipoyl-binding" evidence="9">
    <location>
        <begin position="2"/>
        <end position="77"/>
    </location>
</feature>
<dbReference type="GO" id="GO:0031405">
    <property type="term" value="F:lipoic acid binding"/>
    <property type="evidence" value="ECO:0007669"/>
    <property type="project" value="TreeGrafter"/>
</dbReference>
<name>A0A917LYF6_9BACT</name>
<evidence type="ECO:0000256" key="1">
    <source>
        <dbReference type="ARBA" id="ARBA00001938"/>
    </source>
</evidence>
<keyword evidence="11" id="KW-0670">Pyruvate</keyword>
<dbReference type="InterPro" id="IPR014276">
    <property type="entry name" value="2-oxoglutarate_DH_E2"/>
</dbReference>
<feature type="compositionally biased region" description="Low complexity" evidence="8">
    <location>
        <begin position="276"/>
        <end position="300"/>
    </location>
</feature>
<dbReference type="Pfam" id="PF00364">
    <property type="entry name" value="Biotin_lipoyl"/>
    <property type="match status" value="2"/>
</dbReference>
<evidence type="ECO:0000313" key="12">
    <source>
        <dbReference type="Proteomes" id="UP000647241"/>
    </source>
</evidence>
<dbReference type="PANTHER" id="PTHR43178:SF5">
    <property type="entry name" value="LIPOAMIDE ACYLTRANSFERASE COMPONENT OF BRANCHED-CHAIN ALPHA-KETO ACID DEHYDROGENASE COMPLEX, MITOCHONDRIAL"/>
    <property type="match status" value="1"/>
</dbReference>
<comment type="similarity">
    <text evidence="2 7">Belongs to the 2-oxoacid dehydrogenase family.</text>
</comment>
<dbReference type="InterPro" id="IPR023213">
    <property type="entry name" value="CAT-like_dom_sf"/>
</dbReference>
<dbReference type="EC" id="2.3.1.-" evidence="7"/>
<dbReference type="InterPro" id="IPR000089">
    <property type="entry name" value="Biotin_lipoyl"/>
</dbReference>
<evidence type="ECO:0000256" key="4">
    <source>
        <dbReference type="ARBA" id="ARBA00022679"/>
    </source>
</evidence>
<dbReference type="Gene3D" id="2.40.50.100">
    <property type="match status" value="2"/>
</dbReference>
<dbReference type="FunFam" id="3.30.559.10:FF:000007">
    <property type="entry name" value="Dihydrolipoamide acetyltransferase component of pyruvate dehydrogenase complex"/>
    <property type="match status" value="1"/>
</dbReference>
<dbReference type="NCBIfam" id="TIGR02927">
    <property type="entry name" value="SucB_Actino"/>
    <property type="match status" value="1"/>
</dbReference>
<accession>A0A917LYF6</accession>
<dbReference type="InterPro" id="IPR004167">
    <property type="entry name" value="PSBD"/>
</dbReference>
<reference evidence="11" key="2">
    <citation type="submission" date="2020-09" db="EMBL/GenBank/DDBJ databases">
        <authorList>
            <person name="Sun Q."/>
            <person name="Zhou Y."/>
        </authorList>
    </citation>
    <scope>NUCLEOTIDE SEQUENCE</scope>
    <source>
        <strain evidence="11">CGMCC 1.12997</strain>
    </source>
</reference>
<dbReference type="AlphaFoldDB" id="A0A917LYF6"/>
<dbReference type="Gene3D" id="4.10.320.10">
    <property type="entry name" value="E3-binding domain"/>
    <property type="match status" value="1"/>
</dbReference>
<evidence type="ECO:0000313" key="11">
    <source>
        <dbReference type="EMBL" id="GGG66056.1"/>
    </source>
</evidence>
<keyword evidence="4 7" id="KW-0808">Transferase</keyword>
<keyword evidence="6 7" id="KW-0012">Acyltransferase</keyword>
<comment type="cofactor">
    <cofactor evidence="1 7">
        <name>(R)-lipoate</name>
        <dbReference type="ChEBI" id="CHEBI:83088"/>
    </cofactor>
</comment>
<dbReference type="InterPro" id="IPR003016">
    <property type="entry name" value="2-oxoA_DH_lipoyl-BS"/>
</dbReference>
<evidence type="ECO:0000256" key="7">
    <source>
        <dbReference type="RuleBase" id="RU003423"/>
    </source>
</evidence>
<dbReference type="CDD" id="cd06849">
    <property type="entry name" value="lipoyl_domain"/>
    <property type="match status" value="2"/>
</dbReference>
<sequence>MPTDVVMPQMGESITEGTITKWLKKPGDTVQRDEPLFEISTDKVDAEIPSPVAGTLSEIKVTEGATVGINTVVATIAEGGNGAAAAAPAAKSEPAAAAPAAAATPAPAAEAPAAAGPGTEVLMPQMGESITEGTITKWLKKVGDTVQRDEPIFEISTDKVDAEIPSPVAGTLTEIKIGEGKTVGINTVVAVIGGAAGKAAAAPAASAPAPAAAAPAAPAPAAAAASPSVSTEGVRSSPLVRKIAKDNNLDLTQVSGTGSSGRITKTDILGHLEGGAKPAPAAAAPAAASKPAPAVAQPQPGELVPMSKMRSIIAQRMVESKRTSPHVHTVFKVDMTRIVKLREKEKSKYEQRNGVKLTYMPFITRAAIVALRKHPIVNAAIEGDAVRYNKNINIGIAVALDWGLIVPVLKQTEEKNFLGIARGIVDVAERARGKKLAPDEISGGTFTLTNSGIFGEQFGTPIINQPQSAILGIGGLNKEAEVLTDKDGNDVIAIRSIQRFTLGFDHRIVDGADAGKFMSDFKAYLENWNEDIG</sequence>
<organism evidence="11 12">
    <name type="scientific">Edaphobacter dinghuensis</name>
    <dbReference type="NCBI Taxonomy" id="1560005"/>
    <lineage>
        <taxon>Bacteria</taxon>
        <taxon>Pseudomonadati</taxon>
        <taxon>Acidobacteriota</taxon>
        <taxon>Terriglobia</taxon>
        <taxon>Terriglobales</taxon>
        <taxon>Acidobacteriaceae</taxon>
        <taxon>Edaphobacter</taxon>
    </lineage>
</organism>
<protein>
    <recommendedName>
        <fullName evidence="7">Dihydrolipoamide acetyltransferase component of pyruvate dehydrogenase complex</fullName>
        <ecNumber evidence="7">2.3.1.-</ecNumber>
    </recommendedName>
</protein>
<dbReference type="SUPFAM" id="SSF47005">
    <property type="entry name" value="Peripheral subunit-binding domain of 2-oxo acid dehydrogenase complex"/>
    <property type="match status" value="1"/>
</dbReference>
<gene>
    <name evidence="11" type="ORF">GCM10011585_04840</name>
</gene>
<keyword evidence="12" id="KW-1185">Reference proteome</keyword>
<dbReference type="EMBL" id="BMGT01000001">
    <property type="protein sequence ID" value="GGG66056.1"/>
    <property type="molecule type" value="Genomic_DNA"/>
</dbReference>
<proteinExistence type="inferred from homology"/>
<dbReference type="Gene3D" id="3.30.559.10">
    <property type="entry name" value="Chloramphenicol acetyltransferase-like domain"/>
    <property type="match status" value="1"/>
</dbReference>
<evidence type="ECO:0000256" key="6">
    <source>
        <dbReference type="ARBA" id="ARBA00023315"/>
    </source>
</evidence>
<dbReference type="PROSITE" id="PS00189">
    <property type="entry name" value="LIPOYL"/>
    <property type="match status" value="2"/>
</dbReference>
<feature type="domain" description="Peripheral subunit-binding (PSBD)" evidence="10">
    <location>
        <begin position="235"/>
        <end position="272"/>
    </location>
</feature>
<dbReference type="Pfam" id="PF02817">
    <property type="entry name" value="E3_binding"/>
    <property type="match status" value="1"/>
</dbReference>
<comment type="subunit">
    <text evidence="3">Forms a 24-polypeptide structural core with octahedral symmetry.</text>
</comment>
<evidence type="ECO:0000256" key="2">
    <source>
        <dbReference type="ARBA" id="ARBA00007317"/>
    </source>
</evidence>
<dbReference type="Proteomes" id="UP000647241">
    <property type="component" value="Unassembled WGS sequence"/>
</dbReference>
<dbReference type="PROSITE" id="PS50968">
    <property type="entry name" value="BIOTINYL_LIPOYL"/>
    <property type="match status" value="2"/>
</dbReference>
<feature type="region of interest" description="Disordered" evidence="8">
    <location>
        <begin position="271"/>
        <end position="301"/>
    </location>
</feature>
<evidence type="ECO:0000259" key="9">
    <source>
        <dbReference type="PROSITE" id="PS50968"/>
    </source>
</evidence>
<dbReference type="SUPFAM" id="SSF52777">
    <property type="entry name" value="CoA-dependent acyltransferases"/>
    <property type="match status" value="1"/>
</dbReference>
<reference evidence="11" key="1">
    <citation type="journal article" date="2014" name="Int. J. Syst. Evol. Microbiol.">
        <title>Complete genome sequence of Corynebacterium casei LMG S-19264T (=DSM 44701T), isolated from a smear-ripened cheese.</title>
        <authorList>
            <consortium name="US DOE Joint Genome Institute (JGI-PGF)"/>
            <person name="Walter F."/>
            <person name="Albersmeier A."/>
            <person name="Kalinowski J."/>
            <person name="Ruckert C."/>
        </authorList>
    </citation>
    <scope>NUCLEOTIDE SEQUENCE</scope>
    <source>
        <strain evidence="11">CGMCC 1.12997</strain>
    </source>
</reference>
<evidence type="ECO:0000256" key="3">
    <source>
        <dbReference type="ARBA" id="ARBA00011484"/>
    </source>
</evidence>
<dbReference type="GO" id="GO:0005737">
    <property type="term" value="C:cytoplasm"/>
    <property type="evidence" value="ECO:0007669"/>
    <property type="project" value="TreeGrafter"/>
</dbReference>
<dbReference type="SUPFAM" id="SSF51230">
    <property type="entry name" value="Single hybrid motif"/>
    <property type="match status" value="2"/>
</dbReference>
<dbReference type="RefSeq" id="WP_188552540.1">
    <property type="nucleotide sequence ID" value="NZ_BMGT01000001.1"/>
</dbReference>
<dbReference type="GO" id="GO:0016407">
    <property type="term" value="F:acetyltransferase activity"/>
    <property type="evidence" value="ECO:0007669"/>
    <property type="project" value="TreeGrafter"/>
</dbReference>
<comment type="caution">
    <text evidence="11">The sequence shown here is derived from an EMBL/GenBank/DDBJ whole genome shotgun (WGS) entry which is preliminary data.</text>
</comment>
<dbReference type="PANTHER" id="PTHR43178">
    <property type="entry name" value="DIHYDROLIPOAMIDE ACETYLTRANSFERASE COMPONENT OF PYRUVATE DEHYDROGENASE COMPLEX"/>
    <property type="match status" value="1"/>
</dbReference>
<dbReference type="InterPro" id="IPR050743">
    <property type="entry name" value="2-oxoacid_DH_E2_comp"/>
</dbReference>
<dbReference type="Pfam" id="PF00198">
    <property type="entry name" value="2-oxoacid_dh"/>
    <property type="match status" value="1"/>
</dbReference>